<reference evidence="2 3" key="1">
    <citation type="submission" date="2024-01" db="EMBL/GenBank/DDBJ databases">
        <title>The complete chloroplast genome sequence of Lithospermum erythrorhizon: insights into the phylogenetic relationship among Boraginaceae species and the maternal lineages of purple gromwells.</title>
        <authorList>
            <person name="Okada T."/>
            <person name="Watanabe K."/>
        </authorList>
    </citation>
    <scope>NUCLEOTIDE SEQUENCE [LARGE SCALE GENOMIC DNA]</scope>
</reference>
<dbReference type="EMBL" id="BAABME010024440">
    <property type="protein sequence ID" value="GAA0170221.1"/>
    <property type="molecule type" value="Genomic_DNA"/>
</dbReference>
<keyword evidence="3" id="KW-1185">Reference proteome</keyword>
<proteinExistence type="predicted"/>
<evidence type="ECO:0000313" key="3">
    <source>
        <dbReference type="Proteomes" id="UP001454036"/>
    </source>
</evidence>
<gene>
    <name evidence="2" type="ORF">LIER_40915</name>
</gene>
<organism evidence="2 3">
    <name type="scientific">Lithospermum erythrorhizon</name>
    <name type="common">Purple gromwell</name>
    <name type="synonym">Lithospermum officinale var. erythrorhizon</name>
    <dbReference type="NCBI Taxonomy" id="34254"/>
    <lineage>
        <taxon>Eukaryota</taxon>
        <taxon>Viridiplantae</taxon>
        <taxon>Streptophyta</taxon>
        <taxon>Embryophyta</taxon>
        <taxon>Tracheophyta</taxon>
        <taxon>Spermatophyta</taxon>
        <taxon>Magnoliopsida</taxon>
        <taxon>eudicotyledons</taxon>
        <taxon>Gunneridae</taxon>
        <taxon>Pentapetalae</taxon>
        <taxon>asterids</taxon>
        <taxon>lamiids</taxon>
        <taxon>Boraginales</taxon>
        <taxon>Boraginaceae</taxon>
        <taxon>Boraginoideae</taxon>
        <taxon>Lithospermeae</taxon>
        <taxon>Lithospermum</taxon>
    </lineage>
</organism>
<evidence type="ECO:0000256" key="1">
    <source>
        <dbReference type="SAM" id="MobiDB-lite"/>
    </source>
</evidence>
<dbReference type="Proteomes" id="UP001454036">
    <property type="component" value="Unassembled WGS sequence"/>
</dbReference>
<feature type="region of interest" description="Disordered" evidence="1">
    <location>
        <begin position="1"/>
        <end position="22"/>
    </location>
</feature>
<accession>A0AAV3R4H1</accession>
<evidence type="ECO:0000313" key="2">
    <source>
        <dbReference type="EMBL" id="GAA0170221.1"/>
    </source>
</evidence>
<name>A0AAV3R4H1_LITER</name>
<dbReference type="AlphaFoldDB" id="A0AAV3R4H1"/>
<sequence length="86" mass="9717">MLESVPIQESGNLEDESANDKDLELDDVKMNSVEEIQVNEEILGDSETPISESDPTRSGIAWDHMTPIVLLEVQRKRNAIIAKEFY</sequence>
<protein>
    <submittedName>
        <fullName evidence="2">Uncharacterized protein</fullName>
    </submittedName>
</protein>
<comment type="caution">
    <text evidence="2">The sequence shown here is derived from an EMBL/GenBank/DDBJ whole genome shotgun (WGS) entry which is preliminary data.</text>
</comment>